<dbReference type="InterPro" id="IPR005025">
    <property type="entry name" value="FMN_Rdtase-like_dom"/>
</dbReference>
<evidence type="ECO:0000256" key="1">
    <source>
        <dbReference type="ARBA" id="ARBA00022630"/>
    </source>
</evidence>
<evidence type="ECO:0000259" key="3">
    <source>
        <dbReference type="Pfam" id="PF03358"/>
    </source>
</evidence>
<protein>
    <submittedName>
        <fullName evidence="4">NADPH-dependent FMN reductase</fullName>
    </submittedName>
</protein>
<evidence type="ECO:0000313" key="5">
    <source>
        <dbReference type="Proteomes" id="UP000199520"/>
    </source>
</evidence>
<dbReference type="RefSeq" id="WP_217645072.1">
    <property type="nucleotide sequence ID" value="NZ_FOTS01000016.1"/>
</dbReference>
<accession>A0A1I4K6J2</accession>
<dbReference type="PANTHER" id="PTHR43278">
    <property type="entry name" value="NAD(P)H-DEPENDENT FMN-CONTAINING OXIDOREDUCTASE YWQN-RELATED"/>
    <property type="match status" value="1"/>
</dbReference>
<proteinExistence type="predicted"/>
<dbReference type="Pfam" id="PF03358">
    <property type="entry name" value="FMN_red"/>
    <property type="match status" value="1"/>
</dbReference>
<dbReference type="InterPro" id="IPR051796">
    <property type="entry name" value="ISF_SsuE-like"/>
</dbReference>
<keyword evidence="5" id="KW-1185">Reference proteome</keyword>
<dbReference type="InterPro" id="IPR029039">
    <property type="entry name" value="Flavoprotein-like_sf"/>
</dbReference>
<dbReference type="EMBL" id="FOTS01000016">
    <property type="protein sequence ID" value="SFL74412.1"/>
    <property type="molecule type" value="Genomic_DNA"/>
</dbReference>
<dbReference type="PANTHER" id="PTHR43278:SF1">
    <property type="entry name" value="IRON-SULFUR FLAVOPROTEIN MJ1083"/>
    <property type="match status" value="1"/>
</dbReference>
<gene>
    <name evidence="4" type="ORF">SAMN04490355_10162</name>
</gene>
<dbReference type="SUPFAM" id="SSF52218">
    <property type="entry name" value="Flavoproteins"/>
    <property type="match status" value="1"/>
</dbReference>
<reference evidence="5" key="1">
    <citation type="submission" date="2016-10" db="EMBL/GenBank/DDBJ databases">
        <authorList>
            <person name="Varghese N."/>
            <person name="Submissions S."/>
        </authorList>
    </citation>
    <scope>NUCLEOTIDE SEQUENCE [LARGE SCALE GENOMIC DNA]</scope>
    <source>
        <strain evidence="5">DSM 13327</strain>
    </source>
</reference>
<feature type="domain" description="NADPH-dependent FMN reductase-like" evidence="3">
    <location>
        <begin position="1"/>
        <end position="129"/>
    </location>
</feature>
<name>A0A1I4K6J2_9FIRM</name>
<keyword evidence="2" id="KW-0288">FMN</keyword>
<organism evidence="4 5">
    <name type="scientific">Pelosinus propionicus DSM 13327</name>
    <dbReference type="NCBI Taxonomy" id="1123291"/>
    <lineage>
        <taxon>Bacteria</taxon>
        <taxon>Bacillati</taxon>
        <taxon>Bacillota</taxon>
        <taxon>Negativicutes</taxon>
        <taxon>Selenomonadales</taxon>
        <taxon>Sporomusaceae</taxon>
        <taxon>Pelosinus</taxon>
    </lineage>
</organism>
<dbReference type="Gene3D" id="3.40.50.360">
    <property type="match status" value="1"/>
</dbReference>
<dbReference type="STRING" id="1123291.SAMN04490355_10162"/>
<evidence type="ECO:0000313" key="4">
    <source>
        <dbReference type="EMBL" id="SFL74412.1"/>
    </source>
</evidence>
<dbReference type="AlphaFoldDB" id="A0A1I4K6J2"/>
<dbReference type="GO" id="GO:0016491">
    <property type="term" value="F:oxidoreductase activity"/>
    <property type="evidence" value="ECO:0007669"/>
    <property type="project" value="InterPro"/>
</dbReference>
<evidence type="ECO:0000256" key="2">
    <source>
        <dbReference type="ARBA" id="ARBA00022643"/>
    </source>
</evidence>
<keyword evidence="1" id="KW-0285">Flavoprotein</keyword>
<dbReference type="Proteomes" id="UP000199520">
    <property type="component" value="Unassembled WGS sequence"/>
</dbReference>
<sequence length="220" mass="24294">MKILGISGSPVPNSNTDRLVLQVLNSSKLDFEFVKLSNIHVGPCRACKACVEDNICKVNDDFPELAKKIQEADAIVIGGYTPYRMLDAYTKAFLERLWSMRHLHSLNENKYVVTIISGLDKQTRETALNAIAVELFMERMHHVAELNIEGNVPCLTCGYGDGCKNSGIPFIFGKEAKASATHCISVENQPVWEKAAQTGQLIGQLINGEITSIPCVKIDR</sequence>